<dbReference type="SMART" id="SM01321">
    <property type="entry name" value="Y1_Tnp"/>
    <property type="match status" value="1"/>
</dbReference>
<dbReference type="GO" id="GO:0006313">
    <property type="term" value="P:DNA transposition"/>
    <property type="evidence" value="ECO:0007669"/>
    <property type="project" value="InterPro"/>
</dbReference>
<dbReference type="SUPFAM" id="SSF143422">
    <property type="entry name" value="Transposase IS200-like"/>
    <property type="match status" value="1"/>
</dbReference>
<dbReference type="EMBL" id="FNUS01000008">
    <property type="protein sequence ID" value="SEG59415.1"/>
    <property type="molecule type" value="Genomic_DNA"/>
</dbReference>
<dbReference type="Gene3D" id="3.30.70.1290">
    <property type="entry name" value="Transposase IS200-like"/>
    <property type="match status" value="1"/>
</dbReference>
<dbReference type="AlphaFoldDB" id="A0A1H6BGF0"/>
<dbReference type="PANTHER" id="PTHR33360:SF2">
    <property type="entry name" value="TRANSPOSASE FOR INSERTION SEQUENCE ELEMENT IS200"/>
    <property type="match status" value="1"/>
</dbReference>
<sequence>MANTYSQIYIQFIFAVKDRERLINEEKRICLEKYLTGIIQNKKQKLLAIYANPDHFHILMGYNNLNILIPDLVRDIKSNSSKMMNDENWFNGKFNWQEGYGAFSYSKSQIDKVVKYIINQKEHHKIKSFKEEYVEFLNKFEIEYKNEYIFEFYED</sequence>
<dbReference type="OrthoDB" id="9797997at2"/>
<feature type="domain" description="Transposase IS200-like" evidence="1">
    <location>
        <begin position="5"/>
        <end position="120"/>
    </location>
</feature>
<gene>
    <name evidence="2" type="ORF">SAMN05421847_2858</name>
</gene>
<dbReference type="RefSeq" id="WP_103914700.1">
    <property type="nucleotide sequence ID" value="NZ_FNUS01000008.1"/>
</dbReference>
<dbReference type="InterPro" id="IPR036515">
    <property type="entry name" value="Transposase_17_sf"/>
</dbReference>
<evidence type="ECO:0000259" key="1">
    <source>
        <dbReference type="SMART" id="SM01321"/>
    </source>
</evidence>
<dbReference type="InterPro" id="IPR002686">
    <property type="entry name" value="Transposase_17"/>
</dbReference>
<dbReference type="GO" id="GO:0004803">
    <property type="term" value="F:transposase activity"/>
    <property type="evidence" value="ECO:0007669"/>
    <property type="project" value="InterPro"/>
</dbReference>
<protein>
    <submittedName>
        <fullName evidence="2">REP element-mobilizing transposase RayT</fullName>
    </submittedName>
</protein>
<reference evidence="3" key="1">
    <citation type="submission" date="2016-10" db="EMBL/GenBank/DDBJ databases">
        <authorList>
            <person name="Varghese N."/>
            <person name="Submissions S."/>
        </authorList>
    </citation>
    <scope>NUCLEOTIDE SEQUENCE [LARGE SCALE GENOMIC DNA]</scope>
    <source>
        <strain evidence="3">DSM 21580</strain>
    </source>
</reference>
<dbReference type="Proteomes" id="UP000236738">
    <property type="component" value="Unassembled WGS sequence"/>
</dbReference>
<accession>A0A1H6BGF0</accession>
<proteinExistence type="predicted"/>
<name>A0A1H6BGF0_9FLAO</name>
<evidence type="ECO:0000313" key="2">
    <source>
        <dbReference type="EMBL" id="SEG59415.1"/>
    </source>
</evidence>
<keyword evidence="3" id="KW-1185">Reference proteome</keyword>
<organism evidence="2 3">
    <name type="scientific">Halpernia humi</name>
    <dbReference type="NCBI Taxonomy" id="493375"/>
    <lineage>
        <taxon>Bacteria</taxon>
        <taxon>Pseudomonadati</taxon>
        <taxon>Bacteroidota</taxon>
        <taxon>Flavobacteriia</taxon>
        <taxon>Flavobacteriales</taxon>
        <taxon>Weeksellaceae</taxon>
        <taxon>Chryseobacterium group</taxon>
        <taxon>Halpernia</taxon>
    </lineage>
</organism>
<dbReference type="GO" id="GO:0003677">
    <property type="term" value="F:DNA binding"/>
    <property type="evidence" value="ECO:0007669"/>
    <property type="project" value="InterPro"/>
</dbReference>
<dbReference type="Pfam" id="PF01797">
    <property type="entry name" value="Y1_Tnp"/>
    <property type="match status" value="1"/>
</dbReference>
<evidence type="ECO:0000313" key="3">
    <source>
        <dbReference type="Proteomes" id="UP000236738"/>
    </source>
</evidence>
<dbReference type="PANTHER" id="PTHR33360">
    <property type="entry name" value="TRANSPOSASE FOR INSERTION SEQUENCE ELEMENT IS200"/>
    <property type="match status" value="1"/>
</dbReference>